<keyword evidence="5" id="KW-0133">Cell shape</keyword>
<evidence type="ECO:0000256" key="2">
    <source>
        <dbReference type="ARBA" id="ARBA00007776"/>
    </source>
</evidence>
<keyword evidence="10" id="KW-1185">Reference proteome</keyword>
<comment type="caution">
    <text evidence="9">The sequence shown here is derived from an EMBL/GenBank/DDBJ whole genome shotgun (WGS) entry which is preliminary data.</text>
</comment>
<dbReference type="Gene3D" id="1.10.1760.20">
    <property type="match status" value="1"/>
</dbReference>
<feature type="transmembrane region" description="Helical" evidence="8">
    <location>
        <begin position="129"/>
        <end position="152"/>
    </location>
</feature>
<keyword evidence="7 8" id="KW-0472">Membrane</keyword>
<name>A0ABU3K8C5_9BACT</name>
<dbReference type="EMBL" id="JAQOUE010000001">
    <property type="protein sequence ID" value="MDT7042607.1"/>
    <property type="molecule type" value="Genomic_DNA"/>
</dbReference>
<gene>
    <name evidence="9" type="primary">mreD</name>
    <name evidence="9" type="ORF">PPG34_09600</name>
</gene>
<dbReference type="Pfam" id="PF04093">
    <property type="entry name" value="MreD"/>
    <property type="match status" value="1"/>
</dbReference>
<feature type="transmembrane region" description="Helical" evidence="8">
    <location>
        <begin position="69"/>
        <end position="91"/>
    </location>
</feature>
<evidence type="ECO:0000256" key="5">
    <source>
        <dbReference type="ARBA" id="ARBA00022960"/>
    </source>
</evidence>
<organism evidence="9 10">
    <name type="scientific">Candidatus Nitronereus thalassa</name>
    <dbReference type="NCBI Taxonomy" id="3020898"/>
    <lineage>
        <taxon>Bacteria</taxon>
        <taxon>Pseudomonadati</taxon>
        <taxon>Nitrospirota</taxon>
        <taxon>Nitrospiria</taxon>
        <taxon>Nitrospirales</taxon>
        <taxon>Nitrospiraceae</taxon>
        <taxon>Candidatus Nitronereus</taxon>
    </lineage>
</organism>
<proteinExistence type="inferred from homology"/>
<dbReference type="Proteomes" id="UP001250932">
    <property type="component" value="Unassembled WGS sequence"/>
</dbReference>
<dbReference type="InterPro" id="IPR007227">
    <property type="entry name" value="Cell_shape_determining_MreD"/>
</dbReference>
<reference evidence="9 10" key="1">
    <citation type="journal article" date="2023" name="ISME J.">
        <title>Cultivation and genomic characterization of novel and ubiquitous marine nitrite-oxidizing bacteria from the Nitrospirales.</title>
        <authorList>
            <person name="Mueller A.J."/>
            <person name="Daebeler A."/>
            <person name="Herbold C.W."/>
            <person name="Kirkegaard R.H."/>
            <person name="Daims H."/>
        </authorList>
    </citation>
    <scope>NUCLEOTIDE SEQUENCE [LARGE SCALE GENOMIC DNA]</scope>
    <source>
        <strain evidence="9 10">EB</strain>
    </source>
</reference>
<evidence type="ECO:0000256" key="3">
    <source>
        <dbReference type="ARBA" id="ARBA00022475"/>
    </source>
</evidence>
<feature type="transmembrane region" description="Helical" evidence="8">
    <location>
        <begin position="97"/>
        <end position="117"/>
    </location>
</feature>
<evidence type="ECO:0000256" key="7">
    <source>
        <dbReference type="ARBA" id="ARBA00023136"/>
    </source>
</evidence>
<keyword evidence="6 8" id="KW-1133">Transmembrane helix</keyword>
<dbReference type="RefSeq" id="WP_313833042.1">
    <property type="nucleotide sequence ID" value="NZ_JAQOUE010000001.1"/>
</dbReference>
<evidence type="ECO:0000313" key="9">
    <source>
        <dbReference type="EMBL" id="MDT7042607.1"/>
    </source>
</evidence>
<evidence type="ECO:0000256" key="4">
    <source>
        <dbReference type="ARBA" id="ARBA00022692"/>
    </source>
</evidence>
<comment type="similarity">
    <text evidence="2">Belongs to the MreD family.</text>
</comment>
<evidence type="ECO:0000256" key="8">
    <source>
        <dbReference type="SAM" id="Phobius"/>
    </source>
</evidence>
<comment type="subcellular location">
    <subcellularLocation>
        <location evidence="1">Cell membrane</location>
        <topology evidence="1">Multi-pass membrane protein</topology>
    </subcellularLocation>
</comment>
<accession>A0ABU3K8C5</accession>
<evidence type="ECO:0000313" key="10">
    <source>
        <dbReference type="Proteomes" id="UP001250932"/>
    </source>
</evidence>
<keyword evidence="4 8" id="KW-0812">Transmembrane</keyword>
<evidence type="ECO:0000256" key="1">
    <source>
        <dbReference type="ARBA" id="ARBA00004651"/>
    </source>
</evidence>
<keyword evidence="3" id="KW-1003">Cell membrane</keyword>
<evidence type="ECO:0000256" key="6">
    <source>
        <dbReference type="ARBA" id="ARBA00022989"/>
    </source>
</evidence>
<protein>
    <submittedName>
        <fullName evidence="9">Rod shape-determining protein MreD</fullName>
    </submittedName>
</protein>
<sequence length="162" mass="17455">MKTGIFLGLILFLVPFQATVLGSISPFGIRPDLCLIAACLMGFFTGQIQGFVLGFFLGFVQDLFSASDLWLNTITKSGVGFFAGLIARNLANTASHSAFLLMVAFSLFSGVIFLMTSRGGLDLVELLQGFPAVLLPQALFDGLVAVGLYWVITRWTPEFSSV</sequence>
<feature type="transmembrane region" description="Helical" evidence="8">
    <location>
        <begin position="32"/>
        <end position="57"/>
    </location>
</feature>